<comment type="similarity">
    <text evidence="2">Belongs to the resistance-nodulation-cell division (RND) (TC 2.A.6) family. MmpL subfamily.</text>
</comment>
<evidence type="ECO:0000256" key="6">
    <source>
        <dbReference type="ARBA" id="ARBA00023136"/>
    </source>
</evidence>
<dbReference type="AlphaFoldDB" id="A0A7T7CEH3"/>
<comment type="subcellular location">
    <subcellularLocation>
        <location evidence="1">Cell membrane</location>
        <topology evidence="1">Multi-pass membrane protein</topology>
    </subcellularLocation>
</comment>
<keyword evidence="11" id="KW-1185">Reference proteome</keyword>
<feature type="coiled-coil region" evidence="7">
    <location>
        <begin position="531"/>
        <end position="603"/>
    </location>
</feature>
<dbReference type="Pfam" id="PF03176">
    <property type="entry name" value="MMPL"/>
    <property type="match status" value="2"/>
</dbReference>
<feature type="transmembrane region" description="Helical" evidence="8">
    <location>
        <begin position="942"/>
        <end position="963"/>
    </location>
</feature>
<organism evidence="10 11">
    <name type="scientific">Salicibibacter cibi</name>
    <dbReference type="NCBI Taxonomy" id="2743001"/>
    <lineage>
        <taxon>Bacteria</taxon>
        <taxon>Bacillati</taxon>
        <taxon>Bacillota</taxon>
        <taxon>Bacilli</taxon>
        <taxon>Bacillales</taxon>
        <taxon>Bacillaceae</taxon>
        <taxon>Salicibibacter</taxon>
    </lineage>
</organism>
<evidence type="ECO:0000256" key="3">
    <source>
        <dbReference type="ARBA" id="ARBA00022475"/>
    </source>
</evidence>
<feature type="transmembrane region" description="Helical" evidence="8">
    <location>
        <begin position="236"/>
        <end position="255"/>
    </location>
</feature>
<dbReference type="Gene3D" id="1.20.1640.10">
    <property type="entry name" value="Multidrug efflux transporter AcrB transmembrane domain"/>
    <property type="match status" value="2"/>
</dbReference>
<feature type="transmembrane region" description="Helical" evidence="8">
    <location>
        <begin position="1019"/>
        <end position="1046"/>
    </location>
</feature>
<feature type="domain" description="SSD" evidence="9">
    <location>
        <begin position="945"/>
        <end position="1074"/>
    </location>
</feature>
<feature type="transmembrane region" description="Helical" evidence="8">
    <location>
        <begin position="179"/>
        <end position="196"/>
    </location>
</feature>
<keyword evidence="5 8" id="KW-1133">Transmembrane helix</keyword>
<dbReference type="GO" id="GO:0005886">
    <property type="term" value="C:plasma membrane"/>
    <property type="evidence" value="ECO:0007669"/>
    <property type="project" value="UniProtKB-SubCell"/>
</dbReference>
<evidence type="ECO:0000256" key="5">
    <source>
        <dbReference type="ARBA" id="ARBA00022989"/>
    </source>
</evidence>
<dbReference type="PROSITE" id="PS50156">
    <property type="entry name" value="SSD"/>
    <property type="match status" value="1"/>
</dbReference>
<dbReference type="PANTHER" id="PTHR33406">
    <property type="entry name" value="MEMBRANE PROTEIN MJ1562-RELATED"/>
    <property type="match status" value="1"/>
</dbReference>
<dbReference type="EMBL" id="CP054706">
    <property type="protein sequence ID" value="QQK79069.1"/>
    <property type="molecule type" value="Genomic_DNA"/>
</dbReference>
<gene>
    <name evidence="10" type="ORF">HUG20_03560</name>
</gene>
<keyword evidence="4 8" id="KW-0812">Transmembrane</keyword>
<evidence type="ECO:0000256" key="4">
    <source>
        <dbReference type="ARBA" id="ARBA00022692"/>
    </source>
</evidence>
<dbReference type="Proteomes" id="UP000595349">
    <property type="component" value="Chromosome"/>
</dbReference>
<evidence type="ECO:0000313" key="10">
    <source>
        <dbReference type="EMBL" id="QQK79069.1"/>
    </source>
</evidence>
<dbReference type="SUPFAM" id="SSF82866">
    <property type="entry name" value="Multidrug efflux transporter AcrB transmembrane domain"/>
    <property type="match status" value="2"/>
</dbReference>
<dbReference type="PANTHER" id="PTHR33406:SF6">
    <property type="entry name" value="MEMBRANE PROTEIN YDGH-RELATED"/>
    <property type="match status" value="1"/>
</dbReference>
<dbReference type="KEGG" id="scib:HUG20_03560"/>
<feature type="transmembrane region" description="Helical" evidence="8">
    <location>
        <begin position="1052"/>
        <end position="1078"/>
    </location>
</feature>
<feature type="transmembrane region" description="Helical" evidence="8">
    <location>
        <begin position="12"/>
        <end position="29"/>
    </location>
</feature>
<evidence type="ECO:0000256" key="1">
    <source>
        <dbReference type="ARBA" id="ARBA00004651"/>
    </source>
</evidence>
<feature type="transmembrane region" description="Helical" evidence="8">
    <location>
        <begin position="311"/>
        <end position="339"/>
    </location>
</feature>
<keyword evidence="7" id="KW-0175">Coiled coil</keyword>
<evidence type="ECO:0000259" key="9">
    <source>
        <dbReference type="PROSITE" id="PS50156"/>
    </source>
</evidence>
<dbReference type="RefSeq" id="WP_200088163.1">
    <property type="nucleotide sequence ID" value="NZ_CP054706.1"/>
</dbReference>
<feature type="coiled-coil region" evidence="7">
    <location>
        <begin position="677"/>
        <end position="704"/>
    </location>
</feature>
<dbReference type="Gene3D" id="1.20.120.330">
    <property type="entry name" value="Nucleotidyltransferases domain 2"/>
    <property type="match status" value="1"/>
</dbReference>
<feature type="transmembrane region" description="Helical" evidence="8">
    <location>
        <begin position="975"/>
        <end position="999"/>
    </location>
</feature>
<evidence type="ECO:0000256" key="8">
    <source>
        <dbReference type="SAM" id="Phobius"/>
    </source>
</evidence>
<proteinExistence type="inferred from homology"/>
<feature type="transmembrane region" description="Helical" evidence="8">
    <location>
        <begin position="282"/>
        <end position="305"/>
    </location>
</feature>
<reference evidence="10 11" key="1">
    <citation type="submission" date="2020-06" db="EMBL/GenBank/DDBJ databases">
        <title>Genomic analysis of Salicibibacter sp. NKC21-4.</title>
        <authorList>
            <person name="Oh Y.J."/>
        </authorList>
    </citation>
    <scope>NUCLEOTIDE SEQUENCE [LARGE SCALE GENOMIC DNA]</scope>
    <source>
        <strain evidence="10 11">NKC21-4</strain>
    </source>
</reference>
<dbReference type="InterPro" id="IPR004869">
    <property type="entry name" value="MMPL_dom"/>
</dbReference>
<protein>
    <submittedName>
        <fullName evidence="10">MMPL family transporter</fullName>
    </submittedName>
</protein>
<sequence>MIKVISGKKRIIFYPILWIVATFVLLFFSPDLNQIVSKEGQIEIPSEYPTQQFENMVASDGAFTGTEVIVVYHEEDGLSQAQADQIEETMEAFENDPGDVPLHDIVSPFNGDEQADQLISDDETLLLVSLELDMASEAYDTYRNDIQQLTAVDGLTHYQTGDAAISTDYDKSTQENLGTSQWITIALVFTVLLSIFRSPLTPLLMLILLGLSFLGSISIVSFLADWFGFPVSTYTEIFILAIIFGVGTDYCILLMRRFQEELPASETAHEAMIQTFRFSTQTILYGAITGFIGFATIGLADFNIFQSAVGVAVGILVLLIGILAGMPPLMSFMGNRIFWPSKPRAKRQDNWLWRKLGGFSVYRPGYTMLIVAAILAPLLWMYDNDISFNMPEEVQEGYESVQAYDLIADRFGEGDVFFTTLAVEAPEGTWEEPNALPYLELMAINLEKVDGVSDVRTVTRPEGERLEEMTIPEQADILSSSLSETLDGLAEISDGHDDLLEGVADGAEQFSEAEEGVEALLNGTDEALEGVEELQGGLSSLTSEIATAQEEVSAASEEIAEYEAQLDEFQEAIPSTESLEQQLEEAETARQEALSTISERQEQLGTLQDMIGGLAFDPDDIDIGLQENLEMWQSTLNDLSEEADEAAPDSDISEDIDNMNAALQEGAEQTDEAVAIVSEVEETRQDIESELEAVSADLAEAEELLTLETPLTDMNIPDPNATLQDVQNDLEEAGTGMQELAEGLGEAVNGLEDMQEGTQELNEGLTEIQEGQHELMEGIEAAGDGFTELEEGLLEVDEGTLDVIDAIEQMEDFTSSMADQPSHPLEGIFITDDIMENEAFDQLWEHYATPDDRFVSFIDITMENDPYGLEAIETVDAIDEVAAFSLKETPFEDANILLDGIAAQNRDLNELTNRDFITTASIMLTGISLALAVLFRSLVMPLYVLFSLAATYFGAAAITEWIFMDLAGYQGLMWAVPFFSFVILMALGVDYSIFLITRFDENRKTLDLKEAMMLAMRRIGGIVLAAALILGGTFASLLASGVLTLLQISTMVVIGLLLYSLLLLPLFVPSVATILGPYNWWPFHKRDK</sequence>
<accession>A0A7T7CEH3</accession>
<keyword evidence="6 8" id="KW-0472">Membrane</keyword>
<dbReference type="InterPro" id="IPR050545">
    <property type="entry name" value="Mycobact_MmpL"/>
</dbReference>
<evidence type="ECO:0000313" key="11">
    <source>
        <dbReference type="Proteomes" id="UP000595349"/>
    </source>
</evidence>
<feature type="transmembrane region" description="Helical" evidence="8">
    <location>
        <begin position="203"/>
        <end position="224"/>
    </location>
</feature>
<dbReference type="InterPro" id="IPR000731">
    <property type="entry name" value="SSD"/>
</dbReference>
<name>A0A7T7CEH3_9BACI</name>
<keyword evidence="3" id="KW-1003">Cell membrane</keyword>
<evidence type="ECO:0000256" key="7">
    <source>
        <dbReference type="SAM" id="Coils"/>
    </source>
</evidence>
<feature type="transmembrane region" description="Helical" evidence="8">
    <location>
        <begin position="360"/>
        <end position="382"/>
    </location>
</feature>
<dbReference type="Gene3D" id="1.10.287.950">
    <property type="entry name" value="Methyl-accepting chemotaxis protein"/>
    <property type="match status" value="1"/>
</dbReference>
<feature type="transmembrane region" description="Helical" evidence="8">
    <location>
        <begin position="916"/>
        <end position="935"/>
    </location>
</feature>
<evidence type="ECO:0000256" key="2">
    <source>
        <dbReference type="ARBA" id="ARBA00010157"/>
    </source>
</evidence>